<organism evidence="1 2">
    <name type="scientific">Sphingobacterium pedocola</name>
    <dbReference type="NCBI Taxonomy" id="2082722"/>
    <lineage>
        <taxon>Bacteria</taxon>
        <taxon>Pseudomonadati</taxon>
        <taxon>Bacteroidota</taxon>
        <taxon>Sphingobacteriia</taxon>
        <taxon>Sphingobacteriales</taxon>
        <taxon>Sphingobacteriaceae</taxon>
        <taxon>Sphingobacterium</taxon>
    </lineage>
</organism>
<protein>
    <recommendedName>
        <fullName evidence="3">Thioredoxin domain-containing protein</fullName>
    </recommendedName>
</protein>
<dbReference type="Gene3D" id="3.40.30.10">
    <property type="entry name" value="Glutaredoxin"/>
    <property type="match status" value="1"/>
</dbReference>
<sequence length="444" mass="51638">MKYALFYKTFKNEMIYMKKITTVFTMFLLVLICNDSYAQNADGFFHVGDTLRLTVDQVQNHSEPTMQVPVTGKKLTLIEIWGVGCKACIEAMPRHQQMQQKYNNDIQIILLCADSLARLNKAKERIDNIRNVRLPIITAESGLHKKFQFRQYGTFIWIDSVGVIQYITNGTYKDRGSIEKFIAGEELSFSEKTELKLDTRKPVKENIAEYLEDNEVLSFFMAKKDPKYHFAGTIARKTDKETGNIVRIYSYDTDIIKLYKHIYKRPLLHKTLVKMEVSAPDRIMPDYPSVGDNRFVFDLNVRNDISSDKTMQYLEEQLKWLYNIRGTLVKRDVKCLVLKRIDKVDLASKTTESINKLDMNYMLQVRNLPWWNFMTGLTSGSYAVELPPLPIVDETGISKDLKVDLSFQLRYDNLDLMNQSLAPLGLRFEEAIRELEVLLIEDYI</sequence>
<evidence type="ECO:0000313" key="1">
    <source>
        <dbReference type="EMBL" id="MBE8721567.1"/>
    </source>
</evidence>
<dbReference type="Proteomes" id="UP000618319">
    <property type="component" value="Unassembled WGS sequence"/>
</dbReference>
<reference evidence="1 2" key="1">
    <citation type="submission" date="2018-02" db="EMBL/GenBank/DDBJ databases">
        <title>Sphingobacterium KA21.</title>
        <authorList>
            <person name="Vasarhelyi B.M."/>
            <person name="Deshmukh S."/>
            <person name="Balint B."/>
            <person name="Kukolya J."/>
        </authorList>
    </citation>
    <scope>NUCLEOTIDE SEQUENCE [LARGE SCALE GENOMIC DNA]</scope>
    <source>
        <strain evidence="1 2">Ka21</strain>
    </source>
</reference>
<name>A0ABR9TA93_9SPHI</name>
<comment type="caution">
    <text evidence="1">The sequence shown here is derived from an EMBL/GenBank/DDBJ whole genome shotgun (WGS) entry which is preliminary data.</text>
</comment>
<dbReference type="InterPro" id="IPR050553">
    <property type="entry name" value="Thioredoxin_ResA/DsbE_sf"/>
</dbReference>
<dbReference type="EMBL" id="PSKQ01000021">
    <property type="protein sequence ID" value="MBE8721567.1"/>
    <property type="molecule type" value="Genomic_DNA"/>
</dbReference>
<gene>
    <name evidence="1" type="ORF">C4F40_12640</name>
</gene>
<dbReference type="InterPro" id="IPR036249">
    <property type="entry name" value="Thioredoxin-like_sf"/>
</dbReference>
<accession>A0ABR9TA93</accession>
<proteinExistence type="predicted"/>
<dbReference type="PANTHER" id="PTHR42852:SF13">
    <property type="entry name" value="PROTEIN DIPZ"/>
    <property type="match status" value="1"/>
</dbReference>
<keyword evidence="2" id="KW-1185">Reference proteome</keyword>
<evidence type="ECO:0000313" key="2">
    <source>
        <dbReference type="Proteomes" id="UP000618319"/>
    </source>
</evidence>
<evidence type="ECO:0008006" key="3">
    <source>
        <dbReference type="Google" id="ProtNLM"/>
    </source>
</evidence>
<dbReference type="PANTHER" id="PTHR42852">
    <property type="entry name" value="THIOL:DISULFIDE INTERCHANGE PROTEIN DSBE"/>
    <property type="match status" value="1"/>
</dbReference>
<dbReference type="SUPFAM" id="SSF52833">
    <property type="entry name" value="Thioredoxin-like"/>
    <property type="match status" value="1"/>
</dbReference>